<keyword evidence="2" id="KW-1185">Reference proteome</keyword>
<dbReference type="EMBL" id="CAJVPK010000629">
    <property type="protein sequence ID" value="CAG8534006.1"/>
    <property type="molecule type" value="Genomic_DNA"/>
</dbReference>
<dbReference type="AlphaFoldDB" id="A0A9N9AMV1"/>
<dbReference type="OrthoDB" id="2019614at2759"/>
<sequence length="501" mass="59292">MNSLSFKSHSQTKFSKRTVDKNIISPESVLHWLKNDLGYRHKCGSLVDEVNESDLTKEEIQKLCRNNEFASIFKFLMEHIKSSKEVLQYKKSKVARNIQHKLKLEKKLAQTLAIVEEGEMQTKQMISQISEIVKEEIREKENKIYMKEMFRENCRSFGNQEIEYGKLFEEYKIVRKRTENGGTGMRNETDFALKGIETTLTNFRVNHASRFIKIESILNNIMGIKEQIHKTTESTRLFLKRHAPDMMDQVILVLEKKAESEAIQAALNIMLHHTQRLESRYQELSNISRDQLMILRDQEQKQNIIQRQIFINQHTKTKFIEQSNEITKFMREDLYPFCKHLDTLTKDLDCTMLKENEQFNNIDLKLALQVKIDSNLRIVNSLDIYRVRDEKLFKEFKNIIQCPKYLDVDVFFKTVADLKFEANNLLKVIQINGMNRDDKTVSIYKKTTSDIQNSVEKFKDMMESLEETFMNKQIPRIENKLRKSEIAETIFQEIVQILEDR</sequence>
<name>A0A9N9AMV1_9GLOM</name>
<evidence type="ECO:0000313" key="2">
    <source>
        <dbReference type="Proteomes" id="UP000789706"/>
    </source>
</evidence>
<gene>
    <name evidence="1" type="ORF">DEBURN_LOCUS6281</name>
</gene>
<organism evidence="1 2">
    <name type="scientific">Diversispora eburnea</name>
    <dbReference type="NCBI Taxonomy" id="1213867"/>
    <lineage>
        <taxon>Eukaryota</taxon>
        <taxon>Fungi</taxon>
        <taxon>Fungi incertae sedis</taxon>
        <taxon>Mucoromycota</taxon>
        <taxon>Glomeromycotina</taxon>
        <taxon>Glomeromycetes</taxon>
        <taxon>Diversisporales</taxon>
        <taxon>Diversisporaceae</taxon>
        <taxon>Diversispora</taxon>
    </lineage>
</organism>
<dbReference type="Proteomes" id="UP000789706">
    <property type="component" value="Unassembled WGS sequence"/>
</dbReference>
<comment type="caution">
    <text evidence="1">The sequence shown here is derived from an EMBL/GenBank/DDBJ whole genome shotgun (WGS) entry which is preliminary data.</text>
</comment>
<reference evidence="1" key="1">
    <citation type="submission" date="2021-06" db="EMBL/GenBank/DDBJ databases">
        <authorList>
            <person name="Kallberg Y."/>
            <person name="Tangrot J."/>
            <person name="Rosling A."/>
        </authorList>
    </citation>
    <scope>NUCLEOTIDE SEQUENCE</scope>
    <source>
        <strain evidence="1">AZ414A</strain>
    </source>
</reference>
<proteinExistence type="predicted"/>
<evidence type="ECO:0000313" key="1">
    <source>
        <dbReference type="EMBL" id="CAG8534006.1"/>
    </source>
</evidence>
<accession>A0A9N9AMV1</accession>
<protein>
    <submittedName>
        <fullName evidence="1">1049_t:CDS:1</fullName>
    </submittedName>
</protein>